<protein>
    <submittedName>
        <fullName evidence="1">Transcriptional regulator</fullName>
    </submittedName>
</protein>
<dbReference type="NCBIfam" id="TIGR00738">
    <property type="entry name" value="rrf2_super"/>
    <property type="match status" value="1"/>
</dbReference>
<organism evidence="1 2">
    <name type="scientific">Cytobacillus kochii</name>
    <dbReference type="NCBI Taxonomy" id="859143"/>
    <lineage>
        <taxon>Bacteria</taxon>
        <taxon>Bacillati</taxon>
        <taxon>Bacillota</taxon>
        <taxon>Bacilli</taxon>
        <taxon>Bacillales</taxon>
        <taxon>Bacillaceae</taxon>
        <taxon>Cytobacillus</taxon>
    </lineage>
</organism>
<dbReference type="AlphaFoldDB" id="A0A248TGQ4"/>
<gene>
    <name evidence="1" type="ORF">CKF48_08645</name>
</gene>
<dbReference type="KEGG" id="bko:CKF48_08645"/>
<dbReference type="PANTHER" id="PTHR33221">
    <property type="entry name" value="WINGED HELIX-TURN-HELIX TRANSCRIPTIONAL REGULATOR, RRF2 FAMILY"/>
    <property type="match status" value="1"/>
</dbReference>
<dbReference type="GO" id="GO:0005829">
    <property type="term" value="C:cytosol"/>
    <property type="evidence" value="ECO:0007669"/>
    <property type="project" value="TreeGrafter"/>
</dbReference>
<dbReference type="Pfam" id="PF02082">
    <property type="entry name" value="Rrf2"/>
    <property type="match status" value="1"/>
</dbReference>
<dbReference type="PROSITE" id="PS01332">
    <property type="entry name" value="HTH_RRF2_1"/>
    <property type="match status" value="1"/>
</dbReference>
<dbReference type="Proteomes" id="UP000215137">
    <property type="component" value="Chromosome"/>
</dbReference>
<dbReference type="PROSITE" id="PS51197">
    <property type="entry name" value="HTH_RRF2_2"/>
    <property type="match status" value="1"/>
</dbReference>
<dbReference type="EMBL" id="CP022983">
    <property type="protein sequence ID" value="ASV67388.1"/>
    <property type="molecule type" value="Genomic_DNA"/>
</dbReference>
<evidence type="ECO:0000313" key="2">
    <source>
        <dbReference type="Proteomes" id="UP000215137"/>
    </source>
</evidence>
<dbReference type="InterPro" id="IPR036388">
    <property type="entry name" value="WH-like_DNA-bd_sf"/>
</dbReference>
<dbReference type="Gene3D" id="1.10.10.10">
    <property type="entry name" value="Winged helix-like DNA-binding domain superfamily/Winged helix DNA-binding domain"/>
    <property type="match status" value="1"/>
</dbReference>
<evidence type="ECO:0000313" key="1">
    <source>
        <dbReference type="EMBL" id="ASV67388.1"/>
    </source>
</evidence>
<dbReference type="InterPro" id="IPR030489">
    <property type="entry name" value="TR_Rrf2-type_CS"/>
</dbReference>
<keyword evidence="2" id="KW-1185">Reference proteome</keyword>
<dbReference type="RefSeq" id="WP_095370962.1">
    <property type="nucleotide sequence ID" value="NZ_CP022983.1"/>
</dbReference>
<sequence length="143" mass="15810">MKYSSATNYGLHTMAYLYLAPKGESVGVDVLAKVQDLSPTYLSKILTKLVKAGLIESTPGAKGGYRIVKRNGDISFLQVIQAIEGSNQLFHCSLDHDHPHNEGCLIEQAMLRAEEQMVRQLEQTFISDIAEQMKASQKAVDLN</sequence>
<name>A0A248TGQ4_9BACI</name>
<dbReference type="PANTHER" id="PTHR33221:SF9">
    <property type="entry name" value="RRF2 FAMILY PROTEIN"/>
    <property type="match status" value="1"/>
</dbReference>
<proteinExistence type="predicted"/>
<dbReference type="InterPro" id="IPR036390">
    <property type="entry name" value="WH_DNA-bd_sf"/>
</dbReference>
<reference evidence="1 2" key="1">
    <citation type="submission" date="2017-08" db="EMBL/GenBank/DDBJ databases">
        <title>Complete Genome Sequence of Bacillus kochii Oregon-R-modENCODE STRAIN BDGP4, isolated from Drosophila melanogaster gut.</title>
        <authorList>
            <person name="Wan K.H."/>
            <person name="Yu C."/>
            <person name="Park S."/>
            <person name="Hammonds A.S."/>
            <person name="Booth B.W."/>
            <person name="Celniker S.E."/>
        </authorList>
    </citation>
    <scope>NUCLEOTIDE SEQUENCE [LARGE SCALE GENOMIC DNA]</scope>
    <source>
        <strain evidence="1 2">BDGP4</strain>
    </source>
</reference>
<accession>A0A248TGQ4</accession>
<dbReference type="InterPro" id="IPR000944">
    <property type="entry name" value="Tscrpt_reg_Rrf2"/>
</dbReference>
<dbReference type="SUPFAM" id="SSF46785">
    <property type="entry name" value="Winged helix' DNA-binding domain"/>
    <property type="match status" value="1"/>
</dbReference>
<dbReference type="GO" id="GO:0003700">
    <property type="term" value="F:DNA-binding transcription factor activity"/>
    <property type="evidence" value="ECO:0007669"/>
    <property type="project" value="TreeGrafter"/>
</dbReference>
<dbReference type="OrthoDB" id="9808360at2"/>